<dbReference type="GO" id="GO:1990811">
    <property type="term" value="C:MWP complex"/>
    <property type="evidence" value="ECO:0007669"/>
    <property type="project" value="TreeGrafter"/>
</dbReference>
<dbReference type="PANTHER" id="PTHR16220:SF0">
    <property type="entry name" value="WD REPEAT-CONTAINING PROTEIN WRAP73"/>
    <property type="match status" value="1"/>
</dbReference>
<proteinExistence type="predicted"/>
<dbReference type="PANTHER" id="PTHR16220">
    <property type="entry name" value="WD REPEAT PROTEIN 8-RELATED"/>
    <property type="match status" value="1"/>
</dbReference>
<accession>A0A4Z0Z3G0</accession>
<gene>
    <name evidence="1" type="ORF">E0Z10_g5597</name>
</gene>
<dbReference type="AlphaFoldDB" id="A0A4Z0Z3G0"/>
<dbReference type="SUPFAM" id="SSF82171">
    <property type="entry name" value="DPP6 N-terminal domain-like"/>
    <property type="match status" value="1"/>
</dbReference>
<organism evidence="1 2">
    <name type="scientific">Xylaria hypoxylon</name>
    <dbReference type="NCBI Taxonomy" id="37992"/>
    <lineage>
        <taxon>Eukaryota</taxon>
        <taxon>Fungi</taxon>
        <taxon>Dikarya</taxon>
        <taxon>Ascomycota</taxon>
        <taxon>Pezizomycotina</taxon>
        <taxon>Sordariomycetes</taxon>
        <taxon>Xylariomycetidae</taxon>
        <taxon>Xylariales</taxon>
        <taxon>Xylariaceae</taxon>
        <taxon>Xylaria</taxon>
    </lineage>
</organism>
<reference evidence="1 2" key="1">
    <citation type="submission" date="2019-03" db="EMBL/GenBank/DDBJ databases">
        <title>Draft genome sequence of Xylaria hypoxylon DSM 108379, a ubiquitous saprotrophic-parasitic fungi on hardwood.</title>
        <authorList>
            <person name="Buettner E."/>
            <person name="Leonhardt S."/>
            <person name="Gebauer A.M."/>
            <person name="Liers C."/>
            <person name="Hofrichter M."/>
            <person name="Kellner H."/>
        </authorList>
    </citation>
    <scope>NUCLEOTIDE SEQUENCE [LARGE SCALE GENOMIC DNA]</scope>
    <source>
        <strain evidence="1 2">DSM 108379</strain>
    </source>
</reference>
<keyword evidence="2" id="KW-1185">Reference proteome</keyword>
<dbReference type="GO" id="GO:1990810">
    <property type="term" value="P:microtubule anchoring at mitotic spindle pole body"/>
    <property type="evidence" value="ECO:0007669"/>
    <property type="project" value="TreeGrafter"/>
</dbReference>
<dbReference type="InterPro" id="IPR052778">
    <property type="entry name" value="Centrosome-WD_assoc"/>
</dbReference>
<evidence type="ECO:0000313" key="2">
    <source>
        <dbReference type="Proteomes" id="UP000297716"/>
    </source>
</evidence>
<dbReference type="GO" id="GO:0005815">
    <property type="term" value="C:microtubule organizing center"/>
    <property type="evidence" value="ECO:0007669"/>
    <property type="project" value="TreeGrafter"/>
</dbReference>
<dbReference type="Proteomes" id="UP000297716">
    <property type="component" value="Unassembled WGS sequence"/>
</dbReference>
<dbReference type="EMBL" id="SKBN01000102">
    <property type="protein sequence ID" value="TGJ83162.1"/>
    <property type="molecule type" value="Genomic_DNA"/>
</dbReference>
<sequence length="553" mass="60526">MYCPSPNPLCPVDGPRFILHIRPLQICAWGADPLTPTASPYSISSPDGKYVATLLPASIVVRSVSSLGIIRTIKVASDPYGSVTSFVWSPSSTRVLVAVAEQFHVFSAPSGDFHGLVQIPQPSGAKPAFATFGATDDEVCIFSPVGIKLTVVNLVSSKAVEIGNPKFFSTVAALRGCSFRPTTRHLALLTRTAGKDVVSIHSADTREIQRSWCPETVDAQGLAWTPDGRWLVVWDSPAHGTKVLFCTHDGHVYKDWLGHLPHSALDDMDQYGPGVKTLAFSPNGRYTAVADGSNNISIFNDRLVEEVRLHHTPTVEPKETLQIWQEQIELRAGQRIVPSFVKATQAVSPPGLSPNGISDTRHGCNLAKFDPSSSLLASRLDDAPSTIWIWDIPTSELRAVLMYHANIIKVEWHPSQPELLLMRCEGEGYSGLVFVWDPLSNGPRPIDFLRHLPSTKVTGRTEATWLETTTESAALFFTDHEKYILASLADAGAGAEEALPWRTQIAVNSHVNMDTSRDYDVSNNDLGDNNSTDMDETITDLDDTFYFKKSPVP</sequence>
<comment type="caution">
    <text evidence="1">The sequence shown here is derived from an EMBL/GenBank/DDBJ whole genome shotgun (WGS) entry which is preliminary data.</text>
</comment>
<name>A0A4Z0Z3G0_9PEZI</name>
<evidence type="ECO:0000313" key="1">
    <source>
        <dbReference type="EMBL" id="TGJ83162.1"/>
    </source>
</evidence>
<protein>
    <submittedName>
        <fullName evidence="1">Uncharacterized protein</fullName>
    </submittedName>
</protein>
<dbReference type="OrthoDB" id="308690at2759"/>
<dbReference type="InterPro" id="IPR015943">
    <property type="entry name" value="WD40/YVTN_repeat-like_dom_sf"/>
</dbReference>
<dbReference type="Gene3D" id="2.130.10.10">
    <property type="entry name" value="YVTN repeat-like/Quinoprotein amine dehydrogenase"/>
    <property type="match status" value="2"/>
</dbReference>